<keyword evidence="3" id="KW-1185">Reference proteome</keyword>
<evidence type="ECO:0000313" key="2">
    <source>
        <dbReference type="EMBL" id="KAK3222851.1"/>
    </source>
</evidence>
<feature type="domain" description="RPW8" evidence="1">
    <location>
        <begin position="1"/>
        <end position="147"/>
    </location>
</feature>
<proteinExistence type="predicted"/>
<name>A0AAE0ARA7_9ROSI</name>
<dbReference type="PROSITE" id="PS51153">
    <property type="entry name" value="RPW8"/>
    <property type="match status" value="1"/>
</dbReference>
<evidence type="ECO:0000259" key="1">
    <source>
        <dbReference type="PROSITE" id="PS51153"/>
    </source>
</evidence>
<dbReference type="InterPro" id="IPR027417">
    <property type="entry name" value="P-loop_NTPase"/>
</dbReference>
<evidence type="ECO:0000313" key="3">
    <source>
        <dbReference type="Proteomes" id="UP001281410"/>
    </source>
</evidence>
<dbReference type="GO" id="GO:0007166">
    <property type="term" value="P:cell surface receptor signaling pathway"/>
    <property type="evidence" value="ECO:0007669"/>
    <property type="project" value="InterPro"/>
</dbReference>
<dbReference type="EMBL" id="JANJYJ010000003">
    <property type="protein sequence ID" value="KAK3222851.1"/>
    <property type="molecule type" value="Genomic_DNA"/>
</dbReference>
<dbReference type="Gene3D" id="3.40.50.300">
    <property type="entry name" value="P-loop containing nucleotide triphosphate hydrolases"/>
    <property type="match status" value="1"/>
</dbReference>
<organism evidence="2 3">
    <name type="scientific">Dipteronia sinensis</name>
    <dbReference type="NCBI Taxonomy" id="43782"/>
    <lineage>
        <taxon>Eukaryota</taxon>
        <taxon>Viridiplantae</taxon>
        <taxon>Streptophyta</taxon>
        <taxon>Embryophyta</taxon>
        <taxon>Tracheophyta</taxon>
        <taxon>Spermatophyta</taxon>
        <taxon>Magnoliopsida</taxon>
        <taxon>eudicotyledons</taxon>
        <taxon>Gunneridae</taxon>
        <taxon>Pentapetalae</taxon>
        <taxon>rosids</taxon>
        <taxon>malvids</taxon>
        <taxon>Sapindales</taxon>
        <taxon>Sapindaceae</taxon>
        <taxon>Hippocastanoideae</taxon>
        <taxon>Acereae</taxon>
        <taxon>Dipteronia</taxon>
    </lineage>
</organism>
<dbReference type="Proteomes" id="UP001281410">
    <property type="component" value="Unassembled WGS sequence"/>
</dbReference>
<dbReference type="InterPro" id="IPR008808">
    <property type="entry name" value="Powdery_mildew-R_dom"/>
</dbReference>
<comment type="caution">
    <text evidence="2">The sequence shown here is derived from an EMBL/GenBank/DDBJ whole genome shotgun (WGS) entry which is preliminary data.</text>
</comment>
<dbReference type="Pfam" id="PF05659">
    <property type="entry name" value="RPW8"/>
    <property type="match status" value="2"/>
</dbReference>
<gene>
    <name evidence="2" type="ORF">Dsin_009876</name>
</gene>
<protein>
    <recommendedName>
        <fullName evidence="1">RPW8 domain-containing protein</fullName>
    </recommendedName>
</protein>
<accession>A0AAE0ARA7</accession>
<dbReference type="Gene3D" id="1.20.930.20">
    <property type="entry name" value="Adaptor protein Cbl, N-terminal domain"/>
    <property type="match status" value="1"/>
</dbReference>
<reference evidence="2" key="1">
    <citation type="journal article" date="2023" name="Plant J.">
        <title>Genome sequences and population genomics provide insights into the demographic history, inbreeding, and mutation load of two 'living fossil' tree species of Dipteronia.</title>
        <authorList>
            <person name="Feng Y."/>
            <person name="Comes H.P."/>
            <person name="Chen J."/>
            <person name="Zhu S."/>
            <person name="Lu R."/>
            <person name="Zhang X."/>
            <person name="Li P."/>
            <person name="Qiu J."/>
            <person name="Olsen K.M."/>
            <person name="Qiu Y."/>
        </authorList>
    </citation>
    <scope>NUCLEOTIDE SEQUENCE</scope>
    <source>
        <strain evidence="2">NBL</strain>
    </source>
</reference>
<sequence>MAAEILLGEVVGRVLGVITDAIEKARKFKPELEKLKSTLESITPNIKAIVKSNENLDRPKQETEKLIGLLRNAEELVRKCSKQKKWYSFKKITLADDLIELNESIKNYCMVDLQVQDIRDGKEVLELVHSIKEIVSGNEQVGGVFNRVKSNEIYGPSSVPDLREKTYGLDAPMKELRTELLKVDGKQVIVVSAPGGAGKTTLVKKLCADDQVKVQETAKLKEEMAKGMELVLKCSEVKCCCFKRVNYADKLIKQNQCIERICKIDMLTQLLRDNKEILEQVEDNQDIGVLNSYTNTIDNRKQNLEASGRYRG</sequence>
<dbReference type="AlphaFoldDB" id="A0AAE0ARA7"/>
<dbReference type="InterPro" id="IPR036537">
    <property type="entry name" value="Adaptor_Cbl_N_dom_sf"/>
</dbReference>
<dbReference type="SUPFAM" id="SSF52540">
    <property type="entry name" value="P-loop containing nucleoside triphosphate hydrolases"/>
    <property type="match status" value="2"/>
</dbReference>